<evidence type="ECO:0000313" key="3">
    <source>
        <dbReference type="Proteomes" id="UP000078560"/>
    </source>
</evidence>
<dbReference type="AlphaFoldDB" id="A0A1A8WJ87"/>
<organism evidence="2 3">
    <name type="scientific">Plasmodium ovale curtisi</name>
    <dbReference type="NCBI Taxonomy" id="864141"/>
    <lineage>
        <taxon>Eukaryota</taxon>
        <taxon>Sar</taxon>
        <taxon>Alveolata</taxon>
        <taxon>Apicomplexa</taxon>
        <taxon>Aconoidasida</taxon>
        <taxon>Haemosporida</taxon>
        <taxon>Plasmodiidae</taxon>
        <taxon>Plasmodium</taxon>
        <taxon>Plasmodium (Plasmodium)</taxon>
    </lineage>
</organism>
<reference evidence="3" key="1">
    <citation type="submission" date="2016-05" db="EMBL/GenBank/DDBJ databases">
        <authorList>
            <person name="Naeem Raeece"/>
        </authorList>
    </citation>
    <scope>NUCLEOTIDE SEQUENCE [LARGE SCALE GENOMIC DNA]</scope>
</reference>
<evidence type="ECO:0000313" key="2">
    <source>
        <dbReference type="EMBL" id="SBS91896.1"/>
    </source>
</evidence>
<name>A0A1A8WJ87_PLAOA</name>
<proteinExistence type="predicted"/>
<protein>
    <submittedName>
        <fullName evidence="2">PIR Superfamily Protein</fullName>
    </submittedName>
</protein>
<gene>
    <name evidence="2" type="ORF">POVCU2_0070700</name>
</gene>
<feature type="region of interest" description="Disordered" evidence="1">
    <location>
        <begin position="338"/>
        <end position="362"/>
    </location>
</feature>
<dbReference type="EMBL" id="FLQU01001179">
    <property type="protein sequence ID" value="SBS91896.1"/>
    <property type="molecule type" value="Genomic_DNA"/>
</dbReference>
<feature type="compositionally biased region" description="Polar residues" evidence="1">
    <location>
        <begin position="712"/>
        <end position="731"/>
    </location>
</feature>
<evidence type="ECO:0000256" key="1">
    <source>
        <dbReference type="SAM" id="MobiDB-lite"/>
    </source>
</evidence>
<feature type="region of interest" description="Disordered" evidence="1">
    <location>
        <begin position="710"/>
        <end position="731"/>
    </location>
</feature>
<feature type="compositionally biased region" description="Polar residues" evidence="1">
    <location>
        <begin position="343"/>
        <end position="362"/>
    </location>
</feature>
<dbReference type="Proteomes" id="UP000078560">
    <property type="component" value="Unassembled WGS sequence"/>
</dbReference>
<accession>A0A1A8WJ87</accession>
<sequence>MEIYTNKMHLDPADNALLTQHTLEKNQELKTFYEELNKECTESEIIKDSDLNPEVKISHDNIKTFFHKLVCNYNKHYDGDGFIHANKDFKKSCRYLKYWFYDQIVTNKLNSDKIHEIFKDWNTPYNVIEFFINDFKEKVSNPYPSLDLALHPDTPLASYPSLGPYSSLPLDTYSEPYSDHGLFVDLGQPYPFYRDNPYYYDGAYAGLQGYAFPFSFSTYGHYNGGFSCIINISNLEEIMNEKLFLDYIEYCNNGEVATNISNVFCKYPYIKKLNTYSDICNKRNMQLETEKPDYCKQLKEIMDEYDVQPVTKFQCSEESVPSALPGQESVISHSAREAPLGSLSPSGDGDNNLQAAKGSSPSGKFNVHNAVTVPASFIGILGIFLSLYKHTLEKNQELKTFYEELNKECTESEIIKDSDLNPEVKISHDNIKTFFHKLVCNYNKHYDGDGFIHANKDFKKSCRYLKYWFYDQIVTNKLNSDKIHEIFKDWNTPYNVIEFFINDFKEKVSNPYPSLDLALHPDTPLASYPSLGPYSSLPLDTYSEPYSDHGLFVDLGQPYPFYRDNPYYYDGAYAGLQGYAFPFSFSTYGHYNGGFSCIINISNLEEIMNEKLFLDYIEYCNNGEVATNISNVFCKYPYIKKLNTYSDICNKRNMQLETEKPDYCKQLKEIMDEYDVQPVTKFQCSEESVPSALPGQESVISHSAREAPLGSLSPSGDGDNNLQAAKGSSPSGKFNVHNAVTVPASFIGILGIFLSLYKLTPFGPLLRKIILKENTILNNLDEGANNEFLGILPESDNLNLNGTSHYILYNPS</sequence>